<evidence type="ECO:0000256" key="2">
    <source>
        <dbReference type="SAM" id="SignalP"/>
    </source>
</evidence>
<feature type="signal peptide" evidence="2">
    <location>
        <begin position="1"/>
        <end position="20"/>
    </location>
</feature>
<dbReference type="Proteomes" id="UP001465755">
    <property type="component" value="Unassembled WGS sequence"/>
</dbReference>
<feature type="region of interest" description="Disordered" evidence="1">
    <location>
        <begin position="249"/>
        <end position="294"/>
    </location>
</feature>
<feature type="chain" id="PRO_5043486407" evidence="2">
    <location>
        <begin position="21"/>
        <end position="294"/>
    </location>
</feature>
<comment type="caution">
    <text evidence="3">The sequence shown here is derived from an EMBL/GenBank/DDBJ whole genome shotgun (WGS) entry which is preliminary data.</text>
</comment>
<evidence type="ECO:0000313" key="3">
    <source>
        <dbReference type="EMBL" id="KAK9811105.1"/>
    </source>
</evidence>
<keyword evidence="4" id="KW-1185">Reference proteome</keyword>
<reference evidence="3 4" key="1">
    <citation type="journal article" date="2024" name="Nat. Commun.">
        <title>Phylogenomics reveals the evolutionary origins of lichenization in chlorophyte algae.</title>
        <authorList>
            <person name="Puginier C."/>
            <person name="Libourel C."/>
            <person name="Otte J."/>
            <person name="Skaloud P."/>
            <person name="Haon M."/>
            <person name="Grisel S."/>
            <person name="Petersen M."/>
            <person name="Berrin J.G."/>
            <person name="Delaux P.M."/>
            <person name="Dal Grande F."/>
            <person name="Keller J."/>
        </authorList>
    </citation>
    <scope>NUCLEOTIDE SEQUENCE [LARGE SCALE GENOMIC DNA]</scope>
    <source>
        <strain evidence="3 4">SAG 2036</strain>
    </source>
</reference>
<keyword evidence="2" id="KW-0732">Signal</keyword>
<name>A0AAW1PMT4_9CHLO</name>
<evidence type="ECO:0000313" key="4">
    <source>
        <dbReference type="Proteomes" id="UP001465755"/>
    </source>
</evidence>
<proteinExistence type="predicted"/>
<evidence type="ECO:0000256" key="1">
    <source>
        <dbReference type="SAM" id="MobiDB-lite"/>
    </source>
</evidence>
<organism evidence="3 4">
    <name type="scientific">Symbiochloris irregularis</name>
    <dbReference type="NCBI Taxonomy" id="706552"/>
    <lineage>
        <taxon>Eukaryota</taxon>
        <taxon>Viridiplantae</taxon>
        <taxon>Chlorophyta</taxon>
        <taxon>core chlorophytes</taxon>
        <taxon>Trebouxiophyceae</taxon>
        <taxon>Trebouxiales</taxon>
        <taxon>Trebouxiaceae</taxon>
        <taxon>Symbiochloris</taxon>
    </lineage>
</organism>
<sequence>MLSALLWAVTGVISLQVASASESFSVAELFTNGDFNLSSTSIVFSPSDSASGGYTTCQKFFSLRDIGEESQYTTLNPTNGVAIVDLGAAKFPFRLLRRYLFVNQAGFLSFDGSTANLSGSCLTPAGFFSGERVFGFCTGDTSLPAQEVQYGVTASGVTVIWVSNWSTCPTTPPPGFNPNPPPGETPVSSGAPAFPAVVVAQLQYSGVITLSTSLAHPCSASVGISKGSVPAQSTPLAFAPVCNSATAPPPSGTGAGAAAPLPESLGPTAAPSMGVPAAGPESLPLTTTGPAPGT</sequence>
<dbReference type="AlphaFoldDB" id="A0AAW1PMT4"/>
<accession>A0AAW1PMT4</accession>
<gene>
    <name evidence="3" type="ORF">WJX73_003186</name>
</gene>
<protein>
    <submittedName>
        <fullName evidence="3">Uncharacterized protein</fullName>
    </submittedName>
</protein>
<feature type="compositionally biased region" description="Low complexity" evidence="1">
    <location>
        <begin position="283"/>
        <end position="294"/>
    </location>
</feature>
<dbReference type="EMBL" id="JALJOQ010000011">
    <property type="protein sequence ID" value="KAK9811105.1"/>
    <property type="molecule type" value="Genomic_DNA"/>
</dbReference>